<feature type="compositionally biased region" description="Pro residues" evidence="1">
    <location>
        <begin position="118"/>
        <end position="128"/>
    </location>
</feature>
<accession>A0A2R6RW10</accession>
<gene>
    <name evidence="2" type="ORF">PHLCEN_2v1731</name>
</gene>
<comment type="caution">
    <text evidence="2">The sequence shown here is derived from an EMBL/GenBank/DDBJ whole genome shotgun (WGS) entry which is preliminary data.</text>
</comment>
<name>A0A2R6RW10_9APHY</name>
<feature type="compositionally biased region" description="Polar residues" evidence="1">
    <location>
        <begin position="132"/>
        <end position="158"/>
    </location>
</feature>
<dbReference type="EMBL" id="MLYV02000140">
    <property type="protein sequence ID" value="PSS34221.1"/>
    <property type="molecule type" value="Genomic_DNA"/>
</dbReference>
<sequence>MVAVPPAPQMRIRELEEENMHLTRQVEHLRHQLEARNARLRPDNGQRSATLPTFDDRMADRDVVRRRRTVEESDDLYMVRHPLTPTMCFRAHQKSQTSGSSRMSNPQLVLSIPAEDPQYPPLSSPPYPASQTTMDYEQSPQSSGAPSYGLSYQYQMPETPSSSTTSSPTTSFSASVCSVFAPLVVHAYNGRLCVS</sequence>
<evidence type="ECO:0000313" key="3">
    <source>
        <dbReference type="Proteomes" id="UP000186601"/>
    </source>
</evidence>
<feature type="compositionally biased region" description="Low complexity" evidence="1">
    <location>
        <begin position="159"/>
        <end position="168"/>
    </location>
</feature>
<feature type="region of interest" description="Disordered" evidence="1">
    <location>
        <begin position="113"/>
        <end position="168"/>
    </location>
</feature>
<dbReference type="AlphaFoldDB" id="A0A2R6RW10"/>
<evidence type="ECO:0000313" key="2">
    <source>
        <dbReference type="EMBL" id="PSS34221.1"/>
    </source>
</evidence>
<organism evidence="2 3">
    <name type="scientific">Hermanssonia centrifuga</name>
    <dbReference type="NCBI Taxonomy" id="98765"/>
    <lineage>
        <taxon>Eukaryota</taxon>
        <taxon>Fungi</taxon>
        <taxon>Dikarya</taxon>
        <taxon>Basidiomycota</taxon>
        <taxon>Agaricomycotina</taxon>
        <taxon>Agaricomycetes</taxon>
        <taxon>Polyporales</taxon>
        <taxon>Meruliaceae</taxon>
        <taxon>Hermanssonia</taxon>
    </lineage>
</organism>
<dbReference type="Proteomes" id="UP000186601">
    <property type="component" value="Unassembled WGS sequence"/>
</dbReference>
<protein>
    <submittedName>
        <fullName evidence="2">Uncharacterized protein</fullName>
    </submittedName>
</protein>
<evidence type="ECO:0000256" key="1">
    <source>
        <dbReference type="SAM" id="MobiDB-lite"/>
    </source>
</evidence>
<dbReference type="OrthoDB" id="3257643at2759"/>
<reference evidence="2 3" key="1">
    <citation type="submission" date="2018-02" db="EMBL/GenBank/DDBJ databases">
        <title>Genome sequence of the basidiomycete white-rot fungus Phlebia centrifuga.</title>
        <authorList>
            <person name="Granchi Z."/>
            <person name="Peng M."/>
            <person name="de Vries R.P."/>
            <person name="Hilden K."/>
            <person name="Makela M.R."/>
            <person name="Grigoriev I."/>
            <person name="Riley R."/>
        </authorList>
    </citation>
    <scope>NUCLEOTIDE SEQUENCE [LARGE SCALE GENOMIC DNA]</scope>
    <source>
        <strain evidence="2 3">FBCC195</strain>
    </source>
</reference>
<keyword evidence="3" id="KW-1185">Reference proteome</keyword>
<proteinExistence type="predicted"/>